<evidence type="ECO:0000256" key="1">
    <source>
        <dbReference type="SAM" id="MobiDB-lite"/>
    </source>
</evidence>
<sequence>MIRLRLAAVLATLVLGAAAFSAAPAMAEGGGDCGSASKPTPTVGS</sequence>
<organism evidence="3 4">
    <name type="scientific">Albimonas pacifica</name>
    <dbReference type="NCBI Taxonomy" id="1114924"/>
    <lineage>
        <taxon>Bacteria</taxon>
        <taxon>Pseudomonadati</taxon>
        <taxon>Pseudomonadota</taxon>
        <taxon>Alphaproteobacteria</taxon>
        <taxon>Rhodobacterales</taxon>
        <taxon>Paracoccaceae</taxon>
        <taxon>Albimonas</taxon>
    </lineage>
</organism>
<evidence type="ECO:0000313" key="4">
    <source>
        <dbReference type="Proteomes" id="UP000199377"/>
    </source>
</evidence>
<dbReference type="AlphaFoldDB" id="A0A1I3I0Z3"/>
<dbReference type="EMBL" id="FOQH01000006">
    <property type="protein sequence ID" value="SFI41624.1"/>
    <property type="molecule type" value="Genomic_DNA"/>
</dbReference>
<dbReference type="STRING" id="1114924.SAMN05216258_106282"/>
<dbReference type="RefSeq" id="WP_177236273.1">
    <property type="nucleotide sequence ID" value="NZ_FOQH01000006.1"/>
</dbReference>
<proteinExistence type="predicted"/>
<feature type="chain" id="PRO_5011458737" evidence="2">
    <location>
        <begin position="28"/>
        <end position="45"/>
    </location>
</feature>
<evidence type="ECO:0000313" key="3">
    <source>
        <dbReference type="EMBL" id="SFI41624.1"/>
    </source>
</evidence>
<reference evidence="3 4" key="1">
    <citation type="submission" date="2016-10" db="EMBL/GenBank/DDBJ databases">
        <authorList>
            <person name="de Groot N.N."/>
        </authorList>
    </citation>
    <scope>NUCLEOTIDE SEQUENCE [LARGE SCALE GENOMIC DNA]</scope>
    <source>
        <strain evidence="3 4">CGMCC 1.11030</strain>
    </source>
</reference>
<name>A0A1I3I0Z3_9RHOB</name>
<feature type="signal peptide" evidence="2">
    <location>
        <begin position="1"/>
        <end position="27"/>
    </location>
</feature>
<dbReference type="Proteomes" id="UP000199377">
    <property type="component" value="Unassembled WGS sequence"/>
</dbReference>
<evidence type="ECO:0000256" key="2">
    <source>
        <dbReference type="SAM" id="SignalP"/>
    </source>
</evidence>
<keyword evidence="4" id="KW-1185">Reference proteome</keyword>
<accession>A0A1I3I0Z3</accession>
<keyword evidence="2" id="KW-0732">Signal</keyword>
<gene>
    <name evidence="3" type="ORF">SAMN05216258_106282</name>
</gene>
<feature type="region of interest" description="Disordered" evidence="1">
    <location>
        <begin position="26"/>
        <end position="45"/>
    </location>
</feature>
<protein>
    <submittedName>
        <fullName evidence="3">Uncharacterized protein</fullName>
    </submittedName>
</protein>